<reference evidence="5 6" key="1">
    <citation type="submission" date="2017-09" db="EMBL/GenBank/DDBJ databases">
        <authorList>
            <person name="Ehlers B."/>
            <person name="Leendertz F.H."/>
        </authorList>
    </citation>
    <scope>NUCLEOTIDE SEQUENCE [LARGE SCALE GENOMIC DNA]</scope>
    <source>
        <strain evidence="5 6">CGMCC 4.6857</strain>
    </source>
</reference>
<dbReference type="NCBIfam" id="TIGR02423">
    <property type="entry name" value="protocat_alph"/>
    <property type="match status" value="1"/>
</dbReference>
<dbReference type="GO" id="GO:0008199">
    <property type="term" value="F:ferric iron binding"/>
    <property type="evidence" value="ECO:0007669"/>
    <property type="project" value="InterPro"/>
</dbReference>
<dbReference type="InterPro" id="IPR000627">
    <property type="entry name" value="Intradiol_dOase_C"/>
</dbReference>
<dbReference type="AlphaFoldDB" id="A0A285IKJ7"/>
<evidence type="ECO:0000259" key="4">
    <source>
        <dbReference type="Pfam" id="PF00775"/>
    </source>
</evidence>
<dbReference type="RefSeq" id="WP_097321854.1">
    <property type="nucleotide sequence ID" value="NZ_OBDY01000009.1"/>
</dbReference>
<dbReference type="Pfam" id="PF00775">
    <property type="entry name" value="Dioxygenase_C"/>
    <property type="match status" value="1"/>
</dbReference>
<keyword evidence="6" id="KW-1185">Reference proteome</keyword>
<sequence length="173" mass="18996">MTYAPGQTVGPFFHLGLPYAGDNELVPPGRPDAVRLHGRVLDGQGNGVPDAVIEIWQADPSGAVPRVGGSIKRDGWTFTGWGRAQTDPDGHYWFSTLEPPSFFAVTVFARGLLDRLFTRAYLPAEQLDAFLGGLPPERRDTLITTREQRGLRFDIRLQGEGETVFLTFPGQAT</sequence>
<keyword evidence="2 5" id="KW-0223">Dioxygenase</keyword>
<dbReference type="SUPFAM" id="SSF49482">
    <property type="entry name" value="Aromatic compound dioxygenase"/>
    <property type="match status" value="1"/>
</dbReference>
<evidence type="ECO:0000313" key="6">
    <source>
        <dbReference type="Proteomes" id="UP000219612"/>
    </source>
</evidence>
<evidence type="ECO:0000313" key="5">
    <source>
        <dbReference type="EMBL" id="SNY48488.1"/>
    </source>
</evidence>
<dbReference type="GO" id="GO:0018578">
    <property type="term" value="F:protocatechuate 3,4-dioxygenase activity"/>
    <property type="evidence" value="ECO:0007669"/>
    <property type="project" value="InterPro"/>
</dbReference>
<evidence type="ECO:0000256" key="3">
    <source>
        <dbReference type="ARBA" id="ARBA00023002"/>
    </source>
</evidence>
<dbReference type="Proteomes" id="UP000219612">
    <property type="component" value="Unassembled WGS sequence"/>
</dbReference>
<dbReference type="EMBL" id="OBDY01000009">
    <property type="protein sequence ID" value="SNY48488.1"/>
    <property type="molecule type" value="Genomic_DNA"/>
</dbReference>
<feature type="domain" description="Intradiol ring-cleavage dioxygenases" evidence="4">
    <location>
        <begin position="33"/>
        <end position="124"/>
    </location>
</feature>
<dbReference type="OrthoDB" id="4417174at2"/>
<dbReference type="PANTHER" id="PTHR33711:SF9">
    <property type="entry name" value="PROTOCATECHUATE 3,4-DIOXYGENASE ALPHA CHAIN"/>
    <property type="match status" value="1"/>
</dbReference>
<evidence type="ECO:0000256" key="1">
    <source>
        <dbReference type="ARBA" id="ARBA00007825"/>
    </source>
</evidence>
<dbReference type="InterPro" id="IPR012786">
    <property type="entry name" value="Protocat_dOase_a"/>
</dbReference>
<gene>
    <name evidence="5" type="ORF">SAMN05421748_1097</name>
</gene>
<accession>A0A285IKJ7</accession>
<name>A0A285IKJ7_9ACTN</name>
<organism evidence="5 6">
    <name type="scientific">Paractinoplanes atraurantiacus</name>
    <dbReference type="NCBI Taxonomy" id="1036182"/>
    <lineage>
        <taxon>Bacteria</taxon>
        <taxon>Bacillati</taxon>
        <taxon>Actinomycetota</taxon>
        <taxon>Actinomycetes</taxon>
        <taxon>Micromonosporales</taxon>
        <taxon>Micromonosporaceae</taxon>
        <taxon>Paractinoplanes</taxon>
    </lineage>
</organism>
<protein>
    <submittedName>
        <fullName evidence="5">Protocatechuate 3,4-dioxygenase alpha subunit</fullName>
    </submittedName>
</protein>
<comment type="similarity">
    <text evidence="1">Belongs to the intradiol ring-cleavage dioxygenase family.</text>
</comment>
<dbReference type="InterPro" id="IPR015889">
    <property type="entry name" value="Intradiol_dOase_core"/>
</dbReference>
<dbReference type="InterPro" id="IPR050770">
    <property type="entry name" value="Intradiol_RC_Dioxygenase"/>
</dbReference>
<evidence type="ECO:0000256" key="2">
    <source>
        <dbReference type="ARBA" id="ARBA00022964"/>
    </source>
</evidence>
<keyword evidence="3" id="KW-0560">Oxidoreductase</keyword>
<proteinExistence type="inferred from homology"/>
<dbReference type="PANTHER" id="PTHR33711">
    <property type="entry name" value="DIOXYGENASE, PUTATIVE (AFU_ORTHOLOGUE AFUA_2G02910)-RELATED"/>
    <property type="match status" value="1"/>
</dbReference>
<dbReference type="Gene3D" id="2.60.130.10">
    <property type="entry name" value="Aromatic compound dioxygenase"/>
    <property type="match status" value="1"/>
</dbReference>